<evidence type="ECO:0000313" key="3">
    <source>
        <dbReference type="Proteomes" id="UP000245489"/>
    </source>
</evidence>
<sequence length="286" mass="32114">MLLKIEHELDYQYSNAVFLEPHYLYLHPKRSSLLSLQSFDIQISPEPTTIAKNLDTSDNTQYILFFKDTTSALNIKVTSIVDTTVFNPLSFIYHPFENSSLPIQYSEEVAQALSPYLVKDGITTLIDQTARQIAGSVDWNTTSFLTSLNAYIHDFRYEVRDEGEPHSPEITLLSRYGSCRDYSVLFMAMCRVMGIAARFVSGYYSAVEPEDPSQPQYLHAWVEVYLPGGGWRGFDPTQNCLVSGNHIPVGASAIPHLVTPIRGTFRGSASGTFEAKVKIAKLDELH</sequence>
<keyword evidence="2" id="KW-0378">Hydrolase</keyword>
<dbReference type="EMBL" id="QGGO01000004">
    <property type="protein sequence ID" value="PWK28354.1"/>
    <property type="molecule type" value="Genomic_DNA"/>
</dbReference>
<dbReference type="Pfam" id="PF01841">
    <property type="entry name" value="Transglut_core"/>
    <property type="match status" value="1"/>
</dbReference>
<protein>
    <submittedName>
        <fullName evidence="2">Transglutaminase-like putative cysteine protease</fullName>
    </submittedName>
</protein>
<dbReference type="Proteomes" id="UP000245489">
    <property type="component" value="Unassembled WGS sequence"/>
</dbReference>
<dbReference type="RefSeq" id="WP_109741904.1">
    <property type="nucleotide sequence ID" value="NZ_QGGO01000004.1"/>
</dbReference>
<organism evidence="2 3">
    <name type="scientific">Arcicella aurantiaca</name>
    <dbReference type="NCBI Taxonomy" id="591202"/>
    <lineage>
        <taxon>Bacteria</taxon>
        <taxon>Pseudomonadati</taxon>
        <taxon>Bacteroidota</taxon>
        <taxon>Cytophagia</taxon>
        <taxon>Cytophagales</taxon>
        <taxon>Flectobacillaceae</taxon>
        <taxon>Arcicella</taxon>
    </lineage>
</organism>
<accession>A0A316ECU7</accession>
<dbReference type="Gene3D" id="3.10.620.30">
    <property type="match status" value="1"/>
</dbReference>
<comment type="caution">
    <text evidence="2">The sequence shown here is derived from an EMBL/GenBank/DDBJ whole genome shotgun (WGS) entry which is preliminary data.</text>
</comment>
<evidence type="ECO:0000313" key="2">
    <source>
        <dbReference type="EMBL" id="PWK28354.1"/>
    </source>
</evidence>
<reference evidence="2 3" key="1">
    <citation type="submission" date="2018-05" db="EMBL/GenBank/DDBJ databases">
        <title>Genomic Encyclopedia of Archaeal and Bacterial Type Strains, Phase II (KMG-II): from individual species to whole genera.</title>
        <authorList>
            <person name="Goeker M."/>
        </authorList>
    </citation>
    <scope>NUCLEOTIDE SEQUENCE [LARGE SCALE GENOMIC DNA]</scope>
    <source>
        <strain evidence="2 3">DSM 22214</strain>
    </source>
</reference>
<dbReference type="PANTHER" id="PTHR33490:SF1">
    <property type="entry name" value="SLL1233 PROTEIN"/>
    <property type="match status" value="1"/>
</dbReference>
<dbReference type="SMART" id="SM00460">
    <property type="entry name" value="TGc"/>
    <property type="match status" value="1"/>
</dbReference>
<name>A0A316ECU7_9BACT</name>
<dbReference type="Pfam" id="PF08379">
    <property type="entry name" value="Bact_transglu_N"/>
    <property type="match status" value="1"/>
</dbReference>
<dbReference type="SUPFAM" id="SSF54001">
    <property type="entry name" value="Cysteine proteinases"/>
    <property type="match status" value="1"/>
</dbReference>
<dbReference type="InterPro" id="IPR038765">
    <property type="entry name" value="Papain-like_cys_pep_sf"/>
</dbReference>
<keyword evidence="3" id="KW-1185">Reference proteome</keyword>
<dbReference type="PANTHER" id="PTHR33490">
    <property type="entry name" value="BLR5614 PROTEIN-RELATED"/>
    <property type="match status" value="1"/>
</dbReference>
<dbReference type="AlphaFoldDB" id="A0A316ECU7"/>
<dbReference type="InterPro" id="IPR013589">
    <property type="entry name" value="Bac_transglu_N"/>
</dbReference>
<evidence type="ECO:0000259" key="1">
    <source>
        <dbReference type="SMART" id="SM00460"/>
    </source>
</evidence>
<feature type="domain" description="Transglutaminase-like" evidence="1">
    <location>
        <begin position="171"/>
        <end position="238"/>
    </location>
</feature>
<dbReference type="GO" id="GO:0006508">
    <property type="term" value="P:proteolysis"/>
    <property type="evidence" value="ECO:0007669"/>
    <property type="project" value="UniProtKB-KW"/>
</dbReference>
<dbReference type="InterPro" id="IPR002931">
    <property type="entry name" value="Transglutaminase-like"/>
</dbReference>
<gene>
    <name evidence="2" type="ORF">LV89_01138</name>
</gene>
<dbReference type="OrthoDB" id="9804872at2"/>
<keyword evidence="2" id="KW-0645">Protease</keyword>
<dbReference type="GO" id="GO:0008233">
    <property type="term" value="F:peptidase activity"/>
    <property type="evidence" value="ECO:0007669"/>
    <property type="project" value="UniProtKB-KW"/>
</dbReference>
<proteinExistence type="predicted"/>